<dbReference type="SUPFAM" id="SSF88713">
    <property type="entry name" value="Glycoside hydrolase/deacetylase"/>
    <property type="match status" value="1"/>
</dbReference>
<dbReference type="AlphaFoldDB" id="B7ATU7"/>
<dbReference type="EMBL" id="ABVQ01000036">
    <property type="protein sequence ID" value="EEC57081.1"/>
    <property type="molecule type" value="Genomic_DNA"/>
</dbReference>
<gene>
    <name evidence="4" type="ORF">BACPEC_01569</name>
</gene>
<feature type="region of interest" description="Disordered" evidence="1">
    <location>
        <begin position="61"/>
        <end position="81"/>
    </location>
</feature>
<dbReference type="PROSITE" id="PS51677">
    <property type="entry name" value="NODB"/>
    <property type="match status" value="1"/>
</dbReference>
<dbReference type="PANTHER" id="PTHR10587">
    <property type="entry name" value="GLYCOSYL TRANSFERASE-RELATED"/>
    <property type="match status" value="1"/>
</dbReference>
<dbReference type="HOGENOM" id="CLU_021264_6_1_9"/>
<evidence type="ECO:0000256" key="2">
    <source>
        <dbReference type="SAM" id="Phobius"/>
    </source>
</evidence>
<accession>B7ATU7</accession>
<sequence>MDNRVGYVVYHRKYSRLQKFIMAIAVVFIILPSVLCVILFDRMNKMQSRIDELAAAGRQGSVAGQAEAEAQDDDDGMDGALYNESDDTQALKDASDIKYSRPSDIVRDEDRYHGARVYLTFDDGPSDNTDAILDKLGEYGVKATFFVVMKEDEKSVERYKRIVNEGHTLAMHSASHVYSQIYSSYDAYTEDVNQLRSYLKSVTGVTPVYYRFPGGSSNTVSSVPMSECIEYLDSQGIIYYDWNVASGDTDRAYVSSSTIADNVIRGVEGKQSSVVLMHDTNKKTTTVDALDSILKYMSDTGKNVLPITEGTTPVHHRISDAK</sequence>
<dbReference type="Pfam" id="PF01522">
    <property type="entry name" value="Polysacc_deac_1"/>
    <property type="match status" value="1"/>
</dbReference>
<proteinExistence type="predicted"/>
<comment type="caution">
    <text evidence="4">The sequence shown here is derived from an EMBL/GenBank/DDBJ whole genome shotgun (WGS) entry which is preliminary data.</text>
</comment>
<reference evidence="4 5" key="2">
    <citation type="submission" date="2008-11" db="EMBL/GenBank/DDBJ databases">
        <authorList>
            <person name="Fulton L."/>
            <person name="Clifton S."/>
            <person name="Fulton B."/>
            <person name="Xu J."/>
            <person name="Minx P."/>
            <person name="Pepin K.H."/>
            <person name="Johnson M."/>
            <person name="Bhonagiri V."/>
            <person name="Nash W.E."/>
            <person name="Mardis E.R."/>
            <person name="Wilson R.K."/>
        </authorList>
    </citation>
    <scope>NUCLEOTIDE SEQUENCE [LARGE SCALE GENOMIC DNA]</scope>
    <source>
        <strain evidence="4 5">ATCC 43243</strain>
    </source>
</reference>
<dbReference type="GO" id="GO:0016810">
    <property type="term" value="F:hydrolase activity, acting on carbon-nitrogen (but not peptide) bonds"/>
    <property type="evidence" value="ECO:0007669"/>
    <property type="project" value="InterPro"/>
</dbReference>
<organism evidence="4 5">
    <name type="scientific">[Bacteroides] pectinophilus ATCC 43243</name>
    <dbReference type="NCBI Taxonomy" id="483218"/>
    <lineage>
        <taxon>Bacteria</taxon>
        <taxon>Bacillati</taxon>
        <taxon>Bacillota</taxon>
        <taxon>Clostridia</taxon>
        <taxon>Eubacteriales</taxon>
    </lineage>
</organism>
<dbReference type="PANTHER" id="PTHR10587:SF125">
    <property type="entry name" value="POLYSACCHARIDE DEACETYLASE YHEN-RELATED"/>
    <property type="match status" value="1"/>
</dbReference>
<protein>
    <recommendedName>
        <fullName evidence="3">NodB homology domain-containing protein</fullName>
    </recommendedName>
</protein>
<dbReference type="InterPro" id="IPR002509">
    <property type="entry name" value="NODB_dom"/>
</dbReference>
<name>B7ATU7_9FIRM</name>
<evidence type="ECO:0000313" key="4">
    <source>
        <dbReference type="EMBL" id="EEC57081.1"/>
    </source>
</evidence>
<dbReference type="STRING" id="483218.BACPEC_01569"/>
<keyword evidence="5" id="KW-1185">Reference proteome</keyword>
<dbReference type="Gene3D" id="3.20.20.370">
    <property type="entry name" value="Glycoside hydrolase/deacetylase"/>
    <property type="match status" value="1"/>
</dbReference>
<keyword evidence="2" id="KW-1133">Transmembrane helix</keyword>
<evidence type="ECO:0000313" key="5">
    <source>
        <dbReference type="Proteomes" id="UP000003136"/>
    </source>
</evidence>
<dbReference type="Proteomes" id="UP000003136">
    <property type="component" value="Unassembled WGS sequence"/>
</dbReference>
<evidence type="ECO:0000256" key="1">
    <source>
        <dbReference type="SAM" id="MobiDB-lite"/>
    </source>
</evidence>
<dbReference type="eggNOG" id="COG0726">
    <property type="taxonomic scope" value="Bacteria"/>
</dbReference>
<keyword evidence="2" id="KW-0812">Transmembrane</keyword>
<feature type="transmembrane region" description="Helical" evidence="2">
    <location>
        <begin position="20"/>
        <end position="40"/>
    </location>
</feature>
<keyword evidence="2" id="KW-0472">Membrane</keyword>
<dbReference type="InterPro" id="IPR050248">
    <property type="entry name" value="Polysacc_deacetylase_ArnD"/>
</dbReference>
<reference evidence="4 5" key="1">
    <citation type="submission" date="2008-11" db="EMBL/GenBank/DDBJ databases">
        <title>Draft genome sequence of Bacteroides pectinophilus (ATCC 43243).</title>
        <authorList>
            <person name="Sudarsanam P."/>
            <person name="Ley R."/>
            <person name="Guruge J."/>
            <person name="Turnbaugh P.J."/>
            <person name="Mahowald M."/>
            <person name="Liep D."/>
            <person name="Gordon J."/>
        </authorList>
    </citation>
    <scope>NUCLEOTIDE SEQUENCE [LARGE SCALE GENOMIC DNA]</scope>
    <source>
        <strain evidence="4 5">ATCC 43243</strain>
    </source>
</reference>
<feature type="domain" description="NodB homology" evidence="3">
    <location>
        <begin position="115"/>
        <end position="310"/>
    </location>
</feature>
<evidence type="ECO:0000259" key="3">
    <source>
        <dbReference type="PROSITE" id="PS51677"/>
    </source>
</evidence>
<dbReference type="GO" id="GO:0005975">
    <property type="term" value="P:carbohydrate metabolic process"/>
    <property type="evidence" value="ECO:0007669"/>
    <property type="project" value="InterPro"/>
</dbReference>
<dbReference type="CDD" id="cd10944">
    <property type="entry name" value="CE4_SmPgdA_like"/>
    <property type="match status" value="1"/>
</dbReference>
<dbReference type="InterPro" id="IPR011330">
    <property type="entry name" value="Glyco_hydro/deAcase_b/a-brl"/>
</dbReference>